<organism evidence="1">
    <name type="scientific">Magallana gigas</name>
    <name type="common">Pacific oyster</name>
    <name type="synonym">Crassostrea gigas</name>
    <dbReference type="NCBI Taxonomy" id="29159"/>
    <lineage>
        <taxon>Eukaryota</taxon>
        <taxon>Metazoa</taxon>
        <taxon>Spiralia</taxon>
        <taxon>Lophotrochozoa</taxon>
        <taxon>Mollusca</taxon>
        <taxon>Bivalvia</taxon>
        <taxon>Autobranchia</taxon>
        <taxon>Pteriomorphia</taxon>
        <taxon>Ostreida</taxon>
        <taxon>Ostreoidea</taxon>
        <taxon>Ostreidae</taxon>
        <taxon>Magallana</taxon>
    </lineage>
</organism>
<dbReference type="InParanoid" id="K1R5J0"/>
<dbReference type="AlphaFoldDB" id="K1R5J0"/>
<dbReference type="SUPFAM" id="SSF56219">
    <property type="entry name" value="DNase I-like"/>
    <property type="match status" value="1"/>
</dbReference>
<evidence type="ECO:0000313" key="1">
    <source>
        <dbReference type="EMBL" id="EKC29206.1"/>
    </source>
</evidence>
<sequence>MAATKSPSEARNLVDSKASSTRLIIANVSKGSEMEDNKTLRKKAIAGMLESEEPDIVLLQELVWKNIRDKQNSKKRYWEGINIPDKFEHIKYKGTSTKEASFVYDKTKLNVKIPNVIEIANCVEEMKKVGKLADKSSEEVIRRMCIGEVKTKGSSRKHFLCISWHGRWKITDQRKIRDVQYLIVLIKENSKQMGLPFIIGGDFNITYEQVIEKFENTDNTMHLYEYDAMERRKDRKIDFYISKNISLADITAIDWMTVKDGKAARERTTRASKEENKGIKPTIDDIEVENVKEKVRSLALQTKPSVPLILVTLDELARTAGRKGHSEASMYEELSRLAYLNQEKIDIQSFCLNVLGGNASDIVGKALSKAIKIKPEMKSTEMEKINFENQAHSPLLNLYGQPNYMGYMQPQFNFAPNTHQMGAPYGYRRYQRPSYRHSRSAGCLFCGAGDHYVRGCTKMKAARGKMNSQ</sequence>
<protein>
    <recommendedName>
        <fullName evidence="2">Endonuclease/exonuclease/phosphatase domain-containing protein</fullName>
    </recommendedName>
</protein>
<proteinExistence type="predicted"/>
<accession>K1R5J0</accession>
<name>K1R5J0_MAGGI</name>
<dbReference type="Gene3D" id="3.60.10.10">
    <property type="entry name" value="Endonuclease/exonuclease/phosphatase"/>
    <property type="match status" value="1"/>
</dbReference>
<dbReference type="EMBL" id="JH817220">
    <property type="protein sequence ID" value="EKC29206.1"/>
    <property type="molecule type" value="Genomic_DNA"/>
</dbReference>
<gene>
    <name evidence="1" type="ORF">CGI_10015480</name>
</gene>
<evidence type="ECO:0008006" key="2">
    <source>
        <dbReference type="Google" id="ProtNLM"/>
    </source>
</evidence>
<reference evidence="1" key="1">
    <citation type="journal article" date="2012" name="Nature">
        <title>The oyster genome reveals stress adaptation and complexity of shell formation.</title>
        <authorList>
            <person name="Zhang G."/>
            <person name="Fang X."/>
            <person name="Guo X."/>
            <person name="Li L."/>
            <person name="Luo R."/>
            <person name="Xu F."/>
            <person name="Yang P."/>
            <person name="Zhang L."/>
            <person name="Wang X."/>
            <person name="Qi H."/>
            <person name="Xiong Z."/>
            <person name="Que H."/>
            <person name="Xie Y."/>
            <person name="Holland P.W."/>
            <person name="Paps J."/>
            <person name="Zhu Y."/>
            <person name="Wu F."/>
            <person name="Chen Y."/>
            <person name="Wang J."/>
            <person name="Peng C."/>
            <person name="Meng J."/>
            <person name="Yang L."/>
            <person name="Liu J."/>
            <person name="Wen B."/>
            <person name="Zhang N."/>
            <person name="Huang Z."/>
            <person name="Zhu Q."/>
            <person name="Feng Y."/>
            <person name="Mount A."/>
            <person name="Hedgecock D."/>
            <person name="Xu Z."/>
            <person name="Liu Y."/>
            <person name="Domazet-Loso T."/>
            <person name="Du Y."/>
            <person name="Sun X."/>
            <person name="Zhang S."/>
            <person name="Liu B."/>
            <person name="Cheng P."/>
            <person name="Jiang X."/>
            <person name="Li J."/>
            <person name="Fan D."/>
            <person name="Wang W."/>
            <person name="Fu W."/>
            <person name="Wang T."/>
            <person name="Wang B."/>
            <person name="Zhang J."/>
            <person name="Peng Z."/>
            <person name="Li Y."/>
            <person name="Li N."/>
            <person name="Wang J."/>
            <person name="Chen M."/>
            <person name="He Y."/>
            <person name="Tan F."/>
            <person name="Song X."/>
            <person name="Zheng Q."/>
            <person name="Huang R."/>
            <person name="Yang H."/>
            <person name="Du X."/>
            <person name="Chen L."/>
            <person name="Yang M."/>
            <person name="Gaffney P.M."/>
            <person name="Wang S."/>
            <person name="Luo L."/>
            <person name="She Z."/>
            <person name="Ming Y."/>
            <person name="Huang W."/>
            <person name="Zhang S."/>
            <person name="Huang B."/>
            <person name="Zhang Y."/>
            <person name="Qu T."/>
            <person name="Ni P."/>
            <person name="Miao G."/>
            <person name="Wang J."/>
            <person name="Wang Q."/>
            <person name="Steinberg C.E."/>
            <person name="Wang H."/>
            <person name="Li N."/>
            <person name="Qian L."/>
            <person name="Zhang G."/>
            <person name="Li Y."/>
            <person name="Yang H."/>
            <person name="Liu X."/>
            <person name="Wang J."/>
            <person name="Yin Y."/>
            <person name="Wang J."/>
        </authorList>
    </citation>
    <scope>NUCLEOTIDE SEQUENCE [LARGE SCALE GENOMIC DNA]</scope>
    <source>
        <strain evidence="1">05x7-T-G4-1.051#20</strain>
    </source>
</reference>
<dbReference type="InterPro" id="IPR036691">
    <property type="entry name" value="Endo/exonu/phosph_ase_sf"/>
</dbReference>
<dbReference type="HOGENOM" id="CLU_582973_0_0_1"/>